<evidence type="ECO:0000256" key="5">
    <source>
        <dbReference type="SAM" id="Coils"/>
    </source>
</evidence>
<dbReference type="GO" id="GO:0048471">
    <property type="term" value="C:perinuclear region of cytoplasm"/>
    <property type="evidence" value="ECO:0007669"/>
    <property type="project" value="TreeGrafter"/>
</dbReference>
<dbReference type="Pfam" id="PF01833">
    <property type="entry name" value="TIG"/>
    <property type="match status" value="1"/>
</dbReference>
<dbReference type="SMART" id="SM00429">
    <property type="entry name" value="IPT"/>
    <property type="match status" value="1"/>
</dbReference>
<keyword evidence="5" id="KW-0175">Coiled coil</keyword>
<dbReference type="InterPro" id="IPR002909">
    <property type="entry name" value="IPT_dom"/>
</dbReference>
<evidence type="ECO:0000256" key="6">
    <source>
        <dbReference type="SAM" id="MobiDB-lite"/>
    </source>
</evidence>
<feature type="region of interest" description="Disordered" evidence="6">
    <location>
        <begin position="551"/>
        <end position="621"/>
    </location>
</feature>
<evidence type="ECO:0000256" key="3">
    <source>
        <dbReference type="ARBA" id="ARBA00022737"/>
    </source>
</evidence>
<organism evidence="8 9">
    <name type="scientific">Mortierella alpina</name>
    <name type="common">Oleaginous fungus</name>
    <name type="synonym">Mortierella renispora</name>
    <dbReference type="NCBI Taxonomy" id="64518"/>
    <lineage>
        <taxon>Eukaryota</taxon>
        <taxon>Fungi</taxon>
        <taxon>Fungi incertae sedis</taxon>
        <taxon>Mucoromycota</taxon>
        <taxon>Mortierellomycotina</taxon>
        <taxon>Mortierellomycetes</taxon>
        <taxon>Mortierellales</taxon>
        <taxon>Mortierellaceae</taxon>
        <taxon>Mortierella</taxon>
    </lineage>
</organism>
<protein>
    <recommendedName>
        <fullName evidence="7">IPT/TIG domain-containing protein</fullName>
    </recommendedName>
</protein>
<evidence type="ECO:0000313" key="9">
    <source>
        <dbReference type="Proteomes" id="UP000717515"/>
    </source>
</evidence>
<feature type="region of interest" description="Disordered" evidence="6">
    <location>
        <begin position="245"/>
        <end position="278"/>
    </location>
</feature>
<name>A0A9P7ZZJ7_MORAP</name>
<dbReference type="PANTHER" id="PTHR24113">
    <property type="entry name" value="RAN GTPASE-ACTIVATING PROTEIN 1"/>
    <property type="match status" value="1"/>
</dbReference>
<feature type="compositionally biased region" description="Acidic residues" evidence="6">
    <location>
        <begin position="558"/>
        <end position="567"/>
    </location>
</feature>
<dbReference type="Gene3D" id="2.60.40.10">
    <property type="entry name" value="Immunoglobulins"/>
    <property type="match status" value="1"/>
</dbReference>
<evidence type="ECO:0000256" key="1">
    <source>
        <dbReference type="ARBA" id="ARBA00022468"/>
    </source>
</evidence>
<evidence type="ECO:0000313" key="8">
    <source>
        <dbReference type="EMBL" id="KAG9320675.1"/>
    </source>
</evidence>
<dbReference type="InterPro" id="IPR036770">
    <property type="entry name" value="Ankyrin_rpt-contain_sf"/>
</dbReference>
<dbReference type="GO" id="GO:0031267">
    <property type="term" value="F:small GTPase binding"/>
    <property type="evidence" value="ECO:0007669"/>
    <property type="project" value="TreeGrafter"/>
</dbReference>
<proteinExistence type="predicted"/>
<dbReference type="Gene3D" id="3.80.10.10">
    <property type="entry name" value="Ribonuclease Inhibitor"/>
    <property type="match status" value="1"/>
</dbReference>
<keyword evidence="1" id="KW-0343">GTPase activation</keyword>
<evidence type="ECO:0000259" key="7">
    <source>
        <dbReference type="SMART" id="SM00429"/>
    </source>
</evidence>
<dbReference type="Gene3D" id="1.25.40.20">
    <property type="entry name" value="Ankyrin repeat-containing domain"/>
    <property type="match status" value="1"/>
</dbReference>
<feature type="compositionally biased region" description="Polar residues" evidence="6">
    <location>
        <begin position="574"/>
        <end position="599"/>
    </location>
</feature>
<dbReference type="InterPro" id="IPR032675">
    <property type="entry name" value="LRR_dom_sf"/>
</dbReference>
<dbReference type="PROSITE" id="PS50088">
    <property type="entry name" value="ANK_REPEAT"/>
    <property type="match status" value="1"/>
</dbReference>
<feature type="region of interest" description="Disordered" evidence="6">
    <location>
        <begin position="949"/>
        <end position="988"/>
    </location>
</feature>
<dbReference type="GO" id="GO:0005096">
    <property type="term" value="F:GTPase activator activity"/>
    <property type="evidence" value="ECO:0007669"/>
    <property type="project" value="UniProtKB-KW"/>
</dbReference>
<dbReference type="GO" id="GO:0006913">
    <property type="term" value="P:nucleocytoplasmic transport"/>
    <property type="evidence" value="ECO:0007669"/>
    <property type="project" value="TreeGrafter"/>
</dbReference>
<dbReference type="InterPro" id="IPR027038">
    <property type="entry name" value="RanGap"/>
</dbReference>
<comment type="caution">
    <text evidence="8">The sequence shown here is derived from an EMBL/GenBank/DDBJ whole genome shotgun (WGS) entry which is preliminary data.</text>
</comment>
<dbReference type="EMBL" id="JAIFTL010000268">
    <property type="protein sequence ID" value="KAG9320675.1"/>
    <property type="molecule type" value="Genomic_DNA"/>
</dbReference>
<keyword evidence="2" id="KW-0433">Leucine-rich repeat</keyword>
<keyword evidence="4" id="KW-0040">ANK repeat</keyword>
<accession>A0A9P7ZZJ7</accession>
<dbReference type="CDD" id="cd00102">
    <property type="entry name" value="IPT"/>
    <property type="match status" value="1"/>
</dbReference>
<dbReference type="PANTHER" id="PTHR24113:SF12">
    <property type="entry name" value="RAN GTPASE-ACTIVATING PROTEIN 1"/>
    <property type="match status" value="1"/>
</dbReference>
<dbReference type="InterPro" id="IPR013783">
    <property type="entry name" value="Ig-like_fold"/>
</dbReference>
<reference evidence="8" key="1">
    <citation type="submission" date="2021-07" db="EMBL/GenBank/DDBJ databases">
        <title>Draft genome of Mortierella alpina, strain LL118, isolated from an aspen leaf litter sample.</title>
        <authorList>
            <person name="Yang S."/>
            <person name="Vinatzer B.A."/>
        </authorList>
    </citation>
    <scope>NUCLEOTIDE SEQUENCE</scope>
    <source>
        <strain evidence="8">LL118</strain>
    </source>
</reference>
<feature type="compositionally biased region" description="Low complexity" evidence="6">
    <location>
        <begin position="608"/>
        <end position="620"/>
    </location>
</feature>
<dbReference type="GO" id="GO:0005634">
    <property type="term" value="C:nucleus"/>
    <property type="evidence" value="ECO:0007669"/>
    <property type="project" value="TreeGrafter"/>
</dbReference>
<feature type="region of interest" description="Disordered" evidence="6">
    <location>
        <begin position="99"/>
        <end position="128"/>
    </location>
</feature>
<sequence length="1834" mass="203389">MRCYLDTVLRPFAERYWHSHAARADPGTAAFLVDKAGIRLPQWIVIPGLNRPSDIHTGTTATNFKVAELSTSPLQAFASSRHAMQPTMPQQELPFQIPASSAQPYPHSQHPSTFASQLPHSHSHSLTSPYDHLVQQPHSAQQLIPSHMGMQQQQQSLDPVGNRMLHSHLSAPGKQRSPQHYGQRYNPMLAGAPHPATNMSHNDEHTFSHIRLSESTSPMGISSSQETHYNSSAASFSSDKMQHMYSQSLTPSPGLHPTIPNTGGVARPQDSLIHSGCESGRSNDLLMPSWTSTTVPSYVQNFETSAAPTTHPDLDAGNFYSRPVHTPYYHVGLPLAEEAHVDGSQGSSSFSLLSTSGTIGTLGDPRLPVFDVKAYTFRKKSRHYVAVKHKNALRIEPIIYLKTSILDSHRDVVRNWDFLRFSLGRFRENAIPKKKLSAEEMRSARILDVDISLTSPNNNDRSIEESCPACVMRMDGERRIMQVLAKNFKMTPMGEPVIDIRKGHAIVCIKLNCYCDHHNEQEGFVVRMKTIPEVVRMGDSVKLRICCEARSKSGPGDPDVEEEDGLTDIDAPVSTGSRSPQANERSIQSPSLSFGSDSPDSLGHQRQRSSNSSSTASPRSLNERLVNSLAVEHTIAGRNATPPNFRKIYPLTPSEGTCLGGTRVTIHGAHFDVLQNPMVFFGKVQAELVTISHHDVMECTTPPAEGLKPGIVPVRIASLEHPLSAETDSVDFMYMAQPDYEFYNLAATSLSYAMANEYPDADSLSFILNAHGSAASLGLGQGLLDGTTAIGGSSEDMGYTWSAKEDLVLDFLRVIQILSPGRILPAFKSDSGHTLLHMAVQYRMNRLAKELLAMGIDHTAVDMNRKNALHFAQLMSNDEMIELITRAKLPPRPMVPRLDPRAPSSSVKETVASLIQKHETALRKVLEQEQERKRKELSNLHERSLRVMEQRDRLTEMAAGPAASDDDILEHISSPSSRTSEDSSMEEFPIHAVDRKRKSEMGSLECFNSTKRLLLEAEQISKAASGRVLDPNQHTYIQSGCTRWEQSKGQELFGAVSAQLQSQEMRVWVCESTNVVSLKDSDDVEVTFELSSGPTVTALALSATGLHLYTEQPKAQGSMTRSLKHWSLVEIEKQELLSDALDIVRIDVCGLVPRGGRDLSGERIIINSAFAPEISSAILSAKTRLDQQLRLSAARVNEDWMGLRLRLWSKLFGAEERELDAVLADHMEVKEDTLFVKPSQDDRGGHSFAMMGAILCTVREMESLKRLRFAGATVAEEGWSKPELVKELEKTVQERMDVTTWDFADCGWTTATLDGFIRGCREGSQEQHRQCSEISLARNKFEGGEKVGHLLSGCFKNMMALSSFDLTGCDIELEGMEILVQHIKGLSKLGLQGNRADQRWWQWMDTVLAQNSLLKSISLGAPVASPQPQDSLVRLGRLESLTNLIDIDFSTAPMSPSSLDVLDQYLRSAPRHLRTLKLSRCDLNWSDLVQVFKTLCQVNTSTKFTLDLSRNPLFLNEKAVQDWTQYVSDARVQVPFGIQATDMVIEDKVLQKVLESLESATCFNELNIKGLCVTQQPTGLDARSFDEARLRTVPENASAESCRALGRILASNSTLLMLDVSGTVVEPAVIRDVNNLGSDTAVRPGRAVGGFGSQLALALPELAQNSTLRILAIDNNGVGEDGMIEFFKAMRFNRGVRVLSSDGNDAFTPKGLETIEEIFVPSTKGATLDHGPWQEQGYNTTVSVWRFGREEIMTHIQLMTLEVLRLKAEFNIVEKLQDRSNKEQAMDLKFLGSTPLAETRRRWEAAERKRDEYSLRHERIMEAVEANNSRSKAS</sequence>
<dbReference type="Proteomes" id="UP000717515">
    <property type="component" value="Unassembled WGS sequence"/>
</dbReference>
<dbReference type="SUPFAM" id="SSF48403">
    <property type="entry name" value="Ankyrin repeat"/>
    <property type="match status" value="1"/>
</dbReference>
<dbReference type="GO" id="GO:0005829">
    <property type="term" value="C:cytosol"/>
    <property type="evidence" value="ECO:0007669"/>
    <property type="project" value="TreeGrafter"/>
</dbReference>
<dbReference type="SUPFAM" id="SSF81296">
    <property type="entry name" value="E set domains"/>
    <property type="match status" value="1"/>
</dbReference>
<keyword evidence="3" id="KW-0677">Repeat</keyword>
<gene>
    <name evidence="8" type="ORF">KVV02_002432</name>
</gene>
<evidence type="ECO:0000256" key="2">
    <source>
        <dbReference type="ARBA" id="ARBA00022614"/>
    </source>
</evidence>
<evidence type="ECO:0000256" key="4">
    <source>
        <dbReference type="PROSITE-ProRule" id="PRU00023"/>
    </source>
</evidence>
<feature type="repeat" description="ANK" evidence="4">
    <location>
        <begin position="831"/>
        <end position="863"/>
    </location>
</feature>
<dbReference type="SUPFAM" id="SSF52047">
    <property type="entry name" value="RNI-like"/>
    <property type="match status" value="1"/>
</dbReference>
<feature type="compositionally biased region" description="Polar residues" evidence="6">
    <location>
        <begin position="109"/>
        <end position="119"/>
    </location>
</feature>
<feature type="coiled-coil region" evidence="5">
    <location>
        <begin position="911"/>
        <end position="943"/>
    </location>
</feature>
<feature type="domain" description="IPT/TIG" evidence="7">
    <location>
        <begin position="642"/>
        <end position="735"/>
    </location>
</feature>
<dbReference type="InterPro" id="IPR014756">
    <property type="entry name" value="Ig_E-set"/>
</dbReference>
<dbReference type="InterPro" id="IPR002110">
    <property type="entry name" value="Ankyrin_rpt"/>
</dbReference>